<proteinExistence type="predicted"/>
<dbReference type="AlphaFoldDB" id="A0A0V1AP61"/>
<dbReference type="EMBL" id="JYDH01000568">
    <property type="protein sequence ID" value="KRY26108.1"/>
    <property type="molecule type" value="Genomic_DNA"/>
</dbReference>
<organism evidence="1 2">
    <name type="scientific">Trichinella spiralis</name>
    <name type="common">Trichina worm</name>
    <dbReference type="NCBI Taxonomy" id="6334"/>
    <lineage>
        <taxon>Eukaryota</taxon>
        <taxon>Metazoa</taxon>
        <taxon>Ecdysozoa</taxon>
        <taxon>Nematoda</taxon>
        <taxon>Enoplea</taxon>
        <taxon>Dorylaimia</taxon>
        <taxon>Trichinellida</taxon>
        <taxon>Trichinellidae</taxon>
        <taxon>Trichinella</taxon>
    </lineage>
</organism>
<gene>
    <name evidence="1" type="ORF">T01_5652</name>
</gene>
<evidence type="ECO:0000313" key="2">
    <source>
        <dbReference type="Proteomes" id="UP000054776"/>
    </source>
</evidence>
<accession>A0A0V1AP61</accession>
<dbReference type="InParanoid" id="A0A0V1AP61"/>
<reference evidence="1 2" key="1">
    <citation type="submission" date="2015-01" db="EMBL/GenBank/DDBJ databases">
        <title>Evolution of Trichinella species and genotypes.</title>
        <authorList>
            <person name="Korhonen P.K."/>
            <person name="Edoardo P."/>
            <person name="Giuseppe L.R."/>
            <person name="Gasser R.B."/>
        </authorList>
    </citation>
    <scope>NUCLEOTIDE SEQUENCE [LARGE SCALE GENOMIC DNA]</scope>
    <source>
        <strain evidence="1">ISS3</strain>
    </source>
</reference>
<name>A0A0V1AP61_TRISP</name>
<feature type="non-terminal residue" evidence="1">
    <location>
        <position position="1"/>
    </location>
</feature>
<evidence type="ECO:0000313" key="1">
    <source>
        <dbReference type="EMBL" id="KRY26108.1"/>
    </source>
</evidence>
<feature type="non-terminal residue" evidence="1">
    <location>
        <position position="99"/>
    </location>
</feature>
<protein>
    <submittedName>
        <fullName evidence="1">Uncharacterized protein</fullName>
    </submittedName>
</protein>
<comment type="caution">
    <text evidence="1">The sequence shown here is derived from an EMBL/GenBank/DDBJ whole genome shotgun (WGS) entry which is preliminary data.</text>
</comment>
<sequence length="99" mass="11484">LLLVPEYCIFLEHLVREQQQQFQEGQFHAGRLNSGSNNNNTFSHSSYSVDNFRALLKGHIDIIEYLNSDAATTAENGEHVYFLHWLVQTILDLLIMYLE</sequence>
<keyword evidence="2" id="KW-1185">Reference proteome</keyword>
<dbReference type="Proteomes" id="UP000054776">
    <property type="component" value="Unassembled WGS sequence"/>
</dbReference>